<keyword evidence="1" id="KW-0548">Nucleotidyltransferase</keyword>
<organism evidence="1 2">
    <name type="scientific">Popillia japonica</name>
    <name type="common">Japanese beetle</name>
    <dbReference type="NCBI Taxonomy" id="7064"/>
    <lineage>
        <taxon>Eukaryota</taxon>
        <taxon>Metazoa</taxon>
        <taxon>Ecdysozoa</taxon>
        <taxon>Arthropoda</taxon>
        <taxon>Hexapoda</taxon>
        <taxon>Insecta</taxon>
        <taxon>Pterygota</taxon>
        <taxon>Neoptera</taxon>
        <taxon>Endopterygota</taxon>
        <taxon>Coleoptera</taxon>
        <taxon>Polyphaga</taxon>
        <taxon>Scarabaeiformia</taxon>
        <taxon>Scarabaeidae</taxon>
        <taxon>Rutelinae</taxon>
        <taxon>Popillia</taxon>
    </lineage>
</organism>
<dbReference type="InterPro" id="IPR050793">
    <property type="entry name" value="CMP-NeuNAc_synthase"/>
</dbReference>
<name>A0AAW1HXE9_POPJA</name>
<evidence type="ECO:0000313" key="2">
    <source>
        <dbReference type="Proteomes" id="UP001458880"/>
    </source>
</evidence>
<dbReference type="Gene3D" id="3.90.550.10">
    <property type="entry name" value="Spore Coat Polysaccharide Biosynthesis Protein SpsA, Chain A"/>
    <property type="match status" value="1"/>
</dbReference>
<dbReference type="InterPro" id="IPR029044">
    <property type="entry name" value="Nucleotide-diphossugar_trans"/>
</dbReference>
<protein>
    <submittedName>
        <fullName evidence="1">Cytidylyltransferase</fullName>
    </submittedName>
</protein>
<dbReference type="PANTHER" id="PTHR21485">
    <property type="entry name" value="HAD SUPERFAMILY MEMBERS CMAS AND KDSC"/>
    <property type="match status" value="1"/>
</dbReference>
<dbReference type="Proteomes" id="UP001458880">
    <property type="component" value="Unassembled WGS sequence"/>
</dbReference>
<evidence type="ECO:0000313" key="1">
    <source>
        <dbReference type="EMBL" id="KAK9681209.1"/>
    </source>
</evidence>
<reference evidence="1 2" key="1">
    <citation type="journal article" date="2024" name="BMC Genomics">
        <title>De novo assembly and annotation of Popillia japonica's genome with initial clues to its potential as an invasive pest.</title>
        <authorList>
            <person name="Cucini C."/>
            <person name="Boschi S."/>
            <person name="Funari R."/>
            <person name="Cardaioli E."/>
            <person name="Iannotti N."/>
            <person name="Marturano G."/>
            <person name="Paoli F."/>
            <person name="Bruttini M."/>
            <person name="Carapelli A."/>
            <person name="Frati F."/>
            <person name="Nardi F."/>
        </authorList>
    </citation>
    <scope>NUCLEOTIDE SEQUENCE [LARGE SCALE GENOMIC DNA]</scope>
    <source>
        <strain evidence="1">DMR45628</strain>
    </source>
</reference>
<keyword evidence="2" id="KW-1185">Reference proteome</keyword>
<sequence length="261" mass="29199">MLGPKVDLVTVAFFQVQQDLPADAPLYDGGRLMPCVVVGDEAFPLMKHLMKPYPALPRVATASVRRFRNPFYGDIHLAALILARGGSKSIPLKNISLVGNRTLLERSLEAIKQTDGFSSVWVSTDHPKISEIAIRNNVNVHINSDANVQDTSTSIAAVQHFLTHHNNVDIVGLVQCTSPFVSSSYLSDAVNAVKSGIECAFSVTRSTKLRWKKVGRNIVALNFHPKFRPRRQNITNEYTENGMFYFATRRLLRKGYFQSRR</sequence>
<dbReference type="InterPro" id="IPR003329">
    <property type="entry name" value="Cytidylyl_trans"/>
</dbReference>
<dbReference type="CDD" id="cd02513">
    <property type="entry name" value="CMP-NeuAc_Synthase"/>
    <property type="match status" value="1"/>
</dbReference>
<dbReference type="GO" id="GO:0008781">
    <property type="term" value="F:N-acylneuraminate cytidylyltransferase activity"/>
    <property type="evidence" value="ECO:0007669"/>
    <property type="project" value="TreeGrafter"/>
</dbReference>
<keyword evidence="1" id="KW-0808">Transferase</keyword>
<comment type="caution">
    <text evidence="1">The sequence shown here is derived from an EMBL/GenBank/DDBJ whole genome shotgun (WGS) entry which is preliminary data.</text>
</comment>
<dbReference type="PANTHER" id="PTHR21485:SF3">
    <property type="entry name" value="N-ACYLNEURAMINATE CYTIDYLYLTRANSFERASE"/>
    <property type="match status" value="1"/>
</dbReference>
<dbReference type="Pfam" id="PF02348">
    <property type="entry name" value="CTP_transf_3"/>
    <property type="match status" value="1"/>
</dbReference>
<gene>
    <name evidence="1" type="ORF">QE152_g38495</name>
</gene>
<dbReference type="SUPFAM" id="SSF53448">
    <property type="entry name" value="Nucleotide-diphospho-sugar transferases"/>
    <property type="match status" value="1"/>
</dbReference>
<dbReference type="EMBL" id="JASPKY010000834">
    <property type="protein sequence ID" value="KAK9681209.1"/>
    <property type="molecule type" value="Genomic_DNA"/>
</dbReference>
<accession>A0AAW1HXE9</accession>
<dbReference type="AlphaFoldDB" id="A0AAW1HXE9"/>
<proteinExistence type="predicted"/>